<organism evidence="1 2">
    <name type="scientific">Gossypium arboreum</name>
    <name type="common">Tree cotton</name>
    <name type="synonym">Gossypium nanking</name>
    <dbReference type="NCBI Taxonomy" id="29729"/>
    <lineage>
        <taxon>Eukaryota</taxon>
        <taxon>Viridiplantae</taxon>
        <taxon>Streptophyta</taxon>
        <taxon>Embryophyta</taxon>
        <taxon>Tracheophyta</taxon>
        <taxon>Spermatophyta</taxon>
        <taxon>Magnoliopsida</taxon>
        <taxon>eudicotyledons</taxon>
        <taxon>Gunneridae</taxon>
        <taxon>Pentapetalae</taxon>
        <taxon>rosids</taxon>
        <taxon>malvids</taxon>
        <taxon>Malvales</taxon>
        <taxon>Malvaceae</taxon>
        <taxon>Malvoideae</taxon>
        <taxon>Gossypium</taxon>
    </lineage>
</organism>
<protein>
    <submittedName>
        <fullName evidence="1">Uncharacterized protein</fullName>
    </submittedName>
</protein>
<reference evidence="2" key="1">
    <citation type="submission" date="2014-09" db="EMBL/GenBank/DDBJ databases">
        <authorList>
            <person name="Mudge J."/>
            <person name="Ramaraj T."/>
            <person name="Lindquist I.E."/>
            <person name="Bharti A.K."/>
            <person name="Sundararajan A."/>
            <person name="Cameron C.T."/>
            <person name="Woodward J.E."/>
            <person name="May G.D."/>
            <person name="Brubaker C."/>
            <person name="Broadhvest J."/>
            <person name="Wilkins T.A."/>
        </authorList>
    </citation>
    <scope>NUCLEOTIDE SEQUENCE</scope>
    <source>
        <strain evidence="2">cv. AKA8401</strain>
    </source>
</reference>
<gene>
    <name evidence="1" type="ORF">F383_03772</name>
</gene>
<keyword evidence="2" id="KW-1185">Reference proteome</keyword>
<name>A0A0B0NWD7_GOSAR</name>
<evidence type="ECO:0000313" key="1">
    <source>
        <dbReference type="EMBL" id="KHG17145.1"/>
    </source>
</evidence>
<dbReference type="AlphaFoldDB" id="A0A0B0NWD7"/>
<accession>A0A0B0NWD7</accession>
<dbReference type="EMBL" id="KN407610">
    <property type="protein sequence ID" value="KHG17145.1"/>
    <property type="molecule type" value="Genomic_DNA"/>
</dbReference>
<evidence type="ECO:0000313" key="2">
    <source>
        <dbReference type="Proteomes" id="UP000032142"/>
    </source>
</evidence>
<dbReference type="Proteomes" id="UP000032142">
    <property type="component" value="Unassembled WGS sequence"/>
</dbReference>
<sequence>MCFNAPDPHPPTFATMSMPIELRLSQ</sequence>
<proteinExistence type="predicted"/>